<dbReference type="EMBL" id="BGPR01001469">
    <property type="protein sequence ID" value="GBM54660.1"/>
    <property type="molecule type" value="Genomic_DNA"/>
</dbReference>
<gene>
    <name evidence="2" type="ORF">AVEN_121539_1</name>
</gene>
<organism evidence="2 3">
    <name type="scientific">Araneus ventricosus</name>
    <name type="common">Orbweaver spider</name>
    <name type="synonym">Epeira ventricosa</name>
    <dbReference type="NCBI Taxonomy" id="182803"/>
    <lineage>
        <taxon>Eukaryota</taxon>
        <taxon>Metazoa</taxon>
        <taxon>Ecdysozoa</taxon>
        <taxon>Arthropoda</taxon>
        <taxon>Chelicerata</taxon>
        <taxon>Arachnida</taxon>
        <taxon>Araneae</taxon>
        <taxon>Araneomorphae</taxon>
        <taxon>Entelegynae</taxon>
        <taxon>Araneoidea</taxon>
        <taxon>Araneidae</taxon>
        <taxon>Araneus</taxon>
    </lineage>
</organism>
<evidence type="ECO:0000256" key="1">
    <source>
        <dbReference type="SAM" id="SignalP"/>
    </source>
</evidence>
<feature type="signal peptide" evidence="1">
    <location>
        <begin position="1"/>
        <end position="25"/>
    </location>
</feature>
<proteinExistence type="predicted"/>
<reference evidence="2 3" key="1">
    <citation type="journal article" date="2019" name="Sci. Rep.">
        <title>Orb-weaving spider Araneus ventricosus genome elucidates the spidroin gene catalogue.</title>
        <authorList>
            <person name="Kono N."/>
            <person name="Nakamura H."/>
            <person name="Ohtoshi R."/>
            <person name="Moran D.A.P."/>
            <person name="Shinohara A."/>
            <person name="Yoshida Y."/>
            <person name="Fujiwara M."/>
            <person name="Mori M."/>
            <person name="Tomita M."/>
            <person name="Arakawa K."/>
        </authorList>
    </citation>
    <scope>NUCLEOTIDE SEQUENCE [LARGE SCALE GENOMIC DNA]</scope>
</reference>
<name>A0A4Y2GM11_ARAVE</name>
<dbReference type="Proteomes" id="UP000499080">
    <property type="component" value="Unassembled WGS sequence"/>
</dbReference>
<protein>
    <recommendedName>
        <fullName evidence="4">Fibrinogen C-terminal domain-containing protein</fullName>
    </recommendedName>
</protein>
<sequence length="153" mass="17293">MSHSARTWRLQTMLWTWCISCGASSLEESGPLPGPGPQNSSQARLRLMWNHLDRGILSNGNRFKWTRYGPEAKDHLDQSGPGGYDLWWTRRIWTLMDGSSAAAAAAATESETLGYYGPRTSGPDGRRIWSRSQWFEPFIKSKLEMDLSITLKT</sequence>
<dbReference type="AlphaFoldDB" id="A0A4Y2GM11"/>
<comment type="caution">
    <text evidence="2">The sequence shown here is derived from an EMBL/GenBank/DDBJ whole genome shotgun (WGS) entry which is preliminary data.</text>
</comment>
<evidence type="ECO:0000313" key="3">
    <source>
        <dbReference type="Proteomes" id="UP000499080"/>
    </source>
</evidence>
<feature type="chain" id="PRO_5021448808" description="Fibrinogen C-terminal domain-containing protein" evidence="1">
    <location>
        <begin position="26"/>
        <end position="153"/>
    </location>
</feature>
<keyword evidence="1" id="KW-0732">Signal</keyword>
<accession>A0A4Y2GM11</accession>
<keyword evidence="3" id="KW-1185">Reference proteome</keyword>
<evidence type="ECO:0000313" key="2">
    <source>
        <dbReference type="EMBL" id="GBM54660.1"/>
    </source>
</evidence>
<evidence type="ECO:0008006" key="4">
    <source>
        <dbReference type="Google" id="ProtNLM"/>
    </source>
</evidence>